<accession>A0A918JDB3</accession>
<dbReference type="AlphaFoldDB" id="A0A918JDB3"/>
<evidence type="ECO:0000313" key="2">
    <source>
        <dbReference type="Proteomes" id="UP000631300"/>
    </source>
</evidence>
<evidence type="ECO:0000313" key="1">
    <source>
        <dbReference type="EMBL" id="GGW75636.1"/>
    </source>
</evidence>
<reference evidence="1" key="2">
    <citation type="submission" date="2020-09" db="EMBL/GenBank/DDBJ databases">
        <authorList>
            <person name="Sun Q."/>
            <person name="Kim S."/>
        </authorList>
    </citation>
    <scope>NUCLEOTIDE SEQUENCE</scope>
    <source>
        <strain evidence="1">KCTC 22164</strain>
    </source>
</reference>
<dbReference type="RefSeq" id="WP_189403493.1">
    <property type="nucleotide sequence ID" value="NZ_BMXP01000001.1"/>
</dbReference>
<dbReference type="EMBL" id="BMXP01000001">
    <property type="protein sequence ID" value="GGW75636.1"/>
    <property type="molecule type" value="Genomic_DNA"/>
</dbReference>
<dbReference type="Gene3D" id="3.40.190.10">
    <property type="entry name" value="Periplasmic binding protein-like II"/>
    <property type="match status" value="2"/>
</dbReference>
<dbReference type="CDD" id="cd18773">
    <property type="entry name" value="PDC1_HK_sensor"/>
    <property type="match status" value="1"/>
</dbReference>
<protein>
    <recommendedName>
        <fullName evidence="3">Solute-binding protein family 3/N-terminal domain-containing protein</fullName>
    </recommendedName>
</protein>
<dbReference type="SUPFAM" id="SSF53850">
    <property type="entry name" value="Periplasmic binding protein-like II"/>
    <property type="match status" value="1"/>
</dbReference>
<comment type="caution">
    <text evidence="1">The sequence shown here is derived from an EMBL/GenBank/DDBJ whole genome shotgun (WGS) entry which is preliminary data.</text>
</comment>
<proteinExistence type="predicted"/>
<gene>
    <name evidence="1" type="ORF">GCM10007391_04950</name>
</gene>
<reference evidence="1" key="1">
    <citation type="journal article" date="2014" name="Int. J. Syst. Evol. Microbiol.">
        <title>Complete genome sequence of Corynebacterium casei LMG S-19264T (=DSM 44701T), isolated from a smear-ripened cheese.</title>
        <authorList>
            <consortium name="US DOE Joint Genome Institute (JGI-PGF)"/>
            <person name="Walter F."/>
            <person name="Albersmeier A."/>
            <person name="Kalinowski J."/>
            <person name="Ruckert C."/>
        </authorList>
    </citation>
    <scope>NUCLEOTIDE SEQUENCE</scope>
    <source>
        <strain evidence="1">KCTC 22164</strain>
    </source>
</reference>
<sequence length="433" mass="48256">MKASGNKTTPAQAPAGLLWRITLLAVLLLCLIPRAEANDSKVILLATHPEKQAEKTGPEQNQDDIQRLLACIFKNVGLNYEIVHIPWARAKRELSRNSVDGIFLTSFSENTAGVNTQPIYLEKWFAFSHKNTLSDLRDQRIGVIRESDIAHWLNKQGINPYIMAASYQQLVEQFNAGRFDVFIADIRLLERASGASALLASLHRHFVRYMAKGLTFSAEFVRDNPELVRAFNNRIKQCNPAITDVNAAESAIIRQFAEHAVISPLPETVLARAAALAARDAQLSDTQIVQRDKAWQENIARQQRNTFMQAMMDNPVSAHLRKLSENVPEIKEVFITDEYGVLLGTSALLSDYYQGDEEKVTALTGRDSQVSDISFDASTGNFISHYSRRLQAPDGTALIAIVGLSLDDIFRGHDFTQAESAIQAPDTDANYTR</sequence>
<evidence type="ECO:0008006" key="3">
    <source>
        <dbReference type="Google" id="ProtNLM"/>
    </source>
</evidence>
<organism evidence="1 2">
    <name type="scientific">Alteromonas halophila</name>
    <dbReference type="NCBI Taxonomy" id="516698"/>
    <lineage>
        <taxon>Bacteria</taxon>
        <taxon>Pseudomonadati</taxon>
        <taxon>Pseudomonadota</taxon>
        <taxon>Gammaproteobacteria</taxon>
        <taxon>Alteromonadales</taxon>
        <taxon>Alteromonadaceae</taxon>
        <taxon>Alteromonas/Salinimonas group</taxon>
        <taxon>Alteromonas</taxon>
    </lineage>
</organism>
<name>A0A918JDB3_9ALTE</name>
<keyword evidence="2" id="KW-1185">Reference proteome</keyword>
<dbReference type="Proteomes" id="UP000631300">
    <property type="component" value="Unassembled WGS sequence"/>
</dbReference>
<dbReference type="Gene3D" id="3.30.450.20">
    <property type="entry name" value="PAS domain"/>
    <property type="match status" value="1"/>
</dbReference>